<comment type="caution">
    <text evidence="2">The sequence shown here is derived from an EMBL/GenBank/DDBJ whole genome shotgun (WGS) entry which is preliminary data.</text>
</comment>
<feature type="compositionally biased region" description="Basic residues" evidence="1">
    <location>
        <begin position="1"/>
        <end position="10"/>
    </location>
</feature>
<evidence type="ECO:0000313" key="2">
    <source>
        <dbReference type="EMBL" id="KAJ6380975.1"/>
    </source>
</evidence>
<sequence length="99" mass="11171">MTSQRGRGRPPKSSYKNPNRQSPVNNLPSTAGNFPQHIPRKSRTVTKTNIAVKTWSRRGSDDSVETQPSWVVEKVSSLPQWITKKITDSKSNEGIEEHE</sequence>
<keyword evidence="3" id="KW-1185">Reference proteome</keyword>
<name>A0ABQ9BAI3_9ROSI</name>
<protein>
    <submittedName>
        <fullName evidence="2">Uncharacterized protein</fullName>
    </submittedName>
</protein>
<organism evidence="2 3">
    <name type="scientific">Salix suchowensis</name>
    <dbReference type="NCBI Taxonomy" id="1278906"/>
    <lineage>
        <taxon>Eukaryota</taxon>
        <taxon>Viridiplantae</taxon>
        <taxon>Streptophyta</taxon>
        <taxon>Embryophyta</taxon>
        <taxon>Tracheophyta</taxon>
        <taxon>Spermatophyta</taxon>
        <taxon>Magnoliopsida</taxon>
        <taxon>eudicotyledons</taxon>
        <taxon>Gunneridae</taxon>
        <taxon>Pentapetalae</taxon>
        <taxon>rosids</taxon>
        <taxon>fabids</taxon>
        <taxon>Malpighiales</taxon>
        <taxon>Salicaceae</taxon>
        <taxon>Saliceae</taxon>
        <taxon>Salix</taxon>
    </lineage>
</organism>
<reference evidence="2" key="2">
    <citation type="journal article" date="2023" name="Int. J. Mol. Sci.">
        <title>De Novo Assembly and Annotation of 11 Diverse Shrub Willow (Salix) Genomes Reveals Novel Gene Organization in Sex-Linked Regions.</title>
        <authorList>
            <person name="Hyden B."/>
            <person name="Feng K."/>
            <person name="Yates T.B."/>
            <person name="Jawdy S."/>
            <person name="Cereghino C."/>
            <person name="Smart L.B."/>
            <person name="Muchero W."/>
        </authorList>
    </citation>
    <scope>NUCLEOTIDE SEQUENCE</scope>
    <source>
        <tissue evidence="2">Shoot tip</tissue>
    </source>
</reference>
<evidence type="ECO:0000313" key="3">
    <source>
        <dbReference type="Proteomes" id="UP001141253"/>
    </source>
</evidence>
<gene>
    <name evidence="2" type="ORF">OIU77_029803</name>
</gene>
<accession>A0ABQ9BAI3</accession>
<evidence type="ECO:0000256" key="1">
    <source>
        <dbReference type="SAM" id="MobiDB-lite"/>
    </source>
</evidence>
<dbReference type="Proteomes" id="UP001141253">
    <property type="component" value="Chromosome 6"/>
</dbReference>
<proteinExistence type="predicted"/>
<feature type="region of interest" description="Disordered" evidence="1">
    <location>
        <begin position="1"/>
        <end position="51"/>
    </location>
</feature>
<dbReference type="EMBL" id="JAPFFI010000009">
    <property type="protein sequence ID" value="KAJ6380975.1"/>
    <property type="molecule type" value="Genomic_DNA"/>
</dbReference>
<reference evidence="2" key="1">
    <citation type="submission" date="2022-10" db="EMBL/GenBank/DDBJ databases">
        <authorList>
            <person name="Hyden B.L."/>
            <person name="Feng K."/>
            <person name="Yates T."/>
            <person name="Jawdy S."/>
            <person name="Smart L.B."/>
            <person name="Muchero W."/>
        </authorList>
    </citation>
    <scope>NUCLEOTIDE SEQUENCE</scope>
    <source>
        <tissue evidence="2">Shoot tip</tissue>
    </source>
</reference>
<feature type="compositionally biased region" description="Polar residues" evidence="1">
    <location>
        <begin position="14"/>
        <end position="33"/>
    </location>
</feature>